<evidence type="ECO:0000256" key="2">
    <source>
        <dbReference type="ARBA" id="ARBA00022448"/>
    </source>
</evidence>
<dbReference type="EMBL" id="JAHESE010000027">
    <property type="protein sequence ID" value="MBT1710857.1"/>
    <property type="molecule type" value="Genomic_DNA"/>
</dbReference>
<reference evidence="12 13" key="1">
    <citation type="submission" date="2021-05" db="EMBL/GenBank/DDBJ databases">
        <title>A Polyphasic approach of four new species of the genus Ohtaekwangia: Ohtaekwangia histidinii sp. nov., Ohtaekwangia cretensis sp. nov., Ohtaekwangia indiensis sp. nov., Ohtaekwangia reichenbachii sp. nov. from diverse environment.</title>
        <authorList>
            <person name="Octaviana S."/>
        </authorList>
    </citation>
    <scope>NUCLEOTIDE SEQUENCE [LARGE SCALE GENOMIC DNA]</scope>
    <source>
        <strain evidence="12 13">PWU5</strain>
    </source>
</reference>
<dbReference type="InterPro" id="IPR000531">
    <property type="entry name" value="Beta-barrel_TonB"/>
</dbReference>
<evidence type="ECO:0000256" key="6">
    <source>
        <dbReference type="ARBA" id="ARBA00023136"/>
    </source>
</evidence>
<keyword evidence="7 8" id="KW-0998">Cell outer membrane</keyword>
<keyword evidence="13" id="KW-1185">Reference proteome</keyword>
<keyword evidence="12" id="KW-0675">Receptor</keyword>
<protein>
    <submittedName>
        <fullName evidence="12">TonB-dependent receptor</fullName>
    </submittedName>
</protein>
<evidence type="ECO:0000259" key="11">
    <source>
        <dbReference type="Pfam" id="PF07715"/>
    </source>
</evidence>
<evidence type="ECO:0000256" key="7">
    <source>
        <dbReference type="ARBA" id="ARBA00023237"/>
    </source>
</evidence>
<keyword evidence="6 8" id="KW-0472">Membrane</keyword>
<dbReference type="PANTHER" id="PTHR30442:SF0">
    <property type="entry name" value="FE(3+) DICITRATE TRANSPORT PROTEIN FECA"/>
    <property type="match status" value="1"/>
</dbReference>
<keyword evidence="2 8" id="KW-0813">Transport</keyword>
<keyword evidence="5 9" id="KW-0798">TonB box</keyword>
<dbReference type="GO" id="GO:0033214">
    <property type="term" value="P:siderophore-iron import into cell"/>
    <property type="evidence" value="ECO:0007669"/>
    <property type="project" value="TreeGrafter"/>
</dbReference>
<dbReference type="SUPFAM" id="SSF56935">
    <property type="entry name" value="Porins"/>
    <property type="match status" value="1"/>
</dbReference>
<dbReference type="Proteomes" id="UP001319080">
    <property type="component" value="Unassembled WGS sequence"/>
</dbReference>
<organism evidence="12 13">
    <name type="scientific">Dawidia cretensis</name>
    <dbReference type="NCBI Taxonomy" id="2782350"/>
    <lineage>
        <taxon>Bacteria</taxon>
        <taxon>Pseudomonadati</taxon>
        <taxon>Bacteroidota</taxon>
        <taxon>Cytophagia</taxon>
        <taxon>Cytophagales</taxon>
        <taxon>Chryseotaleaceae</taxon>
        <taxon>Dawidia</taxon>
    </lineage>
</organism>
<comment type="subcellular location">
    <subcellularLocation>
        <location evidence="1 8">Cell outer membrane</location>
        <topology evidence="1 8">Multi-pass membrane protein</topology>
    </subcellularLocation>
</comment>
<dbReference type="Gene3D" id="2.170.130.10">
    <property type="entry name" value="TonB-dependent receptor, plug domain"/>
    <property type="match status" value="1"/>
</dbReference>
<feature type="domain" description="TonB-dependent receptor-like beta-barrel" evidence="10">
    <location>
        <begin position="215"/>
        <end position="697"/>
    </location>
</feature>
<dbReference type="InterPro" id="IPR039426">
    <property type="entry name" value="TonB-dep_rcpt-like"/>
</dbReference>
<dbReference type="InterPro" id="IPR037066">
    <property type="entry name" value="Plug_dom_sf"/>
</dbReference>
<evidence type="ECO:0000256" key="1">
    <source>
        <dbReference type="ARBA" id="ARBA00004571"/>
    </source>
</evidence>
<dbReference type="Pfam" id="PF07715">
    <property type="entry name" value="Plug"/>
    <property type="match status" value="1"/>
</dbReference>
<evidence type="ECO:0000256" key="3">
    <source>
        <dbReference type="ARBA" id="ARBA00022452"/>
    </source>
</evidence>
<dbReference type="PROSITE" id="PS52016">
    <property type="entry name" value="TONB_DEPENDENT_REC_3"/>
    <property type="match status" value="1"/>
</dbReference>
<proteinExistence type="inferred from homology"/>
<sequence length="732" mass="82375">MTRLFTAIVFITSISAGFAQTDSLKIKQLKEVVIHSSRYEVERLPATQGTYLLGGRKNEVLNIQQMNVNMAEKTPRQIFAKVPGVFVYDMDGTGNQTNISTRGLDPHRGWEYNIRKNGIITNSDMYGYPASHYSMPMEAVERIEMVRGTGSLQYGAQFGGMLNYISKHPDTTRVAAYETINTVGSFGLFSTYHALNGTVGKFQYYVYYNKRKSDGYRDNSDSDFDAQSFMLAYRPTDRITIKAEIARSKYIYHIPGPLTDSMFHADPRQSTRARNYFNPEIYVPSLSVDWKLSDRTRLSWVVSAVLGERNSVQLDKLATMKDVIDPNTLTYASRQVDIDNFNSYTSELRLLHTYTLGKTEHVIVGGVQLFNNDLHRRQLGKGTTGADFDLTLIDPNWGRDLHFKTNNVAVFVENAFHLLPGLSITPGVRIETGKSKMSGTISYYDAGNFPDDIVHTFALGGMNIDYITRKGNNVYAGFSQAYRPVIFKDIIPSSVYETIDKDLKDATGYNMELGYRGTTHGLRWDVGVFSLRYDNRLGTLEQTNPDNGTTYIYRTNIGNSMTTGAEIFLEYNLRLGDYSNLSFFTSTAFFHARYTDAIVRSGKNAGGSAQSENIDIRGNKVETVPDVITRNGITLYWRRLSATALYSYTGESYADPLNTVTPSKTGAVGLVPSYGLLDFNASFRITPQWMVRFNMNNMTDKQYFTKRPSFYPGPGVWSSDGRSMNVTVALKV</sequence>
<dbReference type="AlphaFoldDB" id="A0AAP2E3I5"/>
<evidence type="ECO:0000313" key="13">
    <source>
        <dbReference type="Proteomes" id="UP001319080"/>
    </source>
</evidence>
<comment type="similarity">
    <text evidence="8 9">Belongs to the TonB-dependent receptor family.</text>
</comment>
<evidence type="ECO:0000256" key="9">
    <source>
        <dbReference type="RuleBase" id="RU003357"/>
    </source>
</evidence>
<accession>A0AAP2E3I5</accession>
<dbReference type="InterPro" id="IPR012910">
    <property type="entry name" value="Plug_dom"/>
</dbReference>
<dbReference type="Pfam" id="PF00593">
    <property type="entry name" value="TonB_dep_Rec_b-barrel"/>
    <property type="match status" value="1"/>
</dbReference>
<feature type="domain" description="TonB-dependent receptor plug" evidence="11">
    <location>
        <begin position="62"/>
        <end position="157"/>
    </location>
</feature>
<keyword evidence="3 8" id="KW-1134">Transmembrane beta strand</keyword>
<evidence type="ECO:0000259" key="10">
    <source>
        <dbReference type="Pfam" id="PF00593"/>
    </source>
</evidence>
<evidence type="ECO:0000256" key="8">
    <source>
        <dbReference type="PROSITE-ProRule" id="PRU01360"/>
    </source>
</evidence>
<evidence type="ECO:0000256" key="5">
    <source>
        <dbReference type="ARBA" id="ARBA00023077"/>
    </source>
</evidence>
<gene>
    <name evidence="12" type="ORF">KK062_21625</name>
</gene>
<dbReference type="PANTHER" id="PTHR30442">
    <property type="entry name" value="IRON III DICITRATE TRANSPORT PROTEIN FECA"/>
    <property type="match status" value="1"/>
</dbReference>
<dbReference type="RefSeq" id="WP_254086433.1">
    <property type="nucleotide sequence ID" value="NZ_JAHESE010000027.1"/>
</dbReference>
<dbReference type="Gene3D" id="2.40.170.20">
    <property type="entry name" value="TonB-dependent receptor, beta-barrel domain"/>
    <property type="match status" value="1"/>
</dbReference>
<evidence type="ECO:0000313" key="12">
    <source>
        <dbReference type="EMBL" id="MBT1710857.1"/>
    </source>
</evidence>
<name>A0AAP2E3I5_9BACT</name>
<dbReference type="GO" id="GO:0009279">
    <property type="term" value="C:cell outer membrane"/>
    <property type="evidence" value="ECO:0007669"/>
    <property type="project" value="UniProtKB-SubCell"/>
</dbReference>
<keyword evidence="4 8" id="KW-0812">Transmembrane</keyword>
<evidence type="ECO:0000256" key="4">
    <source>
        <dbReference type="ARBA" id="ARBA00022692"/>
    </source>
</evidence>
<comment type="caution">
    <text evidence="12">The sequence shown here is derived from an EMBL/GenBank/DDBJ whole genome shotgun (WGS) entry which is preliminary data.</text>
</comment>
<dbReference type="InterPro" id="IPR036942">
    <property type="entry name" value="Beta-barrel_TonB_sf"/>
</dbReference>